<dbReference type="InterPro" id="IPR001623">
    <property type="entry name" value="DnaJ_domain"/>
</dbReference>
<protein>
    <recommendedName>
        <fullName evidence="2">J domain-containing protein</fullName>
    </recommendedName>
</protein>
<feature type="domain" description="J" evidence="2">
    <location>
        <begin position="340"/>
        <end position="408"/>
    </location>
</feature>
<sequence>MDVAEASDPSDEEGAAWWKEMFAIEAEQAARVARVKAAGQAGPPVRRRKAPQPTRPTAMHAARDAGTARWPAANATVDLNSIQHLMTSLSSPTLPRDPYGQVRRACKRCPTGDCPQYQPAGDAAHAGVAGDIHSTQQQQAQQPWIERPSQAWPNLSPFCAACGCHCAHHETPAEALDREEQERAAAERERQKRAQQELAAARRAQRAARQAAEAELAAKKARTERVEAACQRQHDADASGDFLETSHCDGLSQTRRGRCLACPACQQFVILFRACDANDPNVMLFCSGCGCPADAHVVDQAWKQREEAKRWQEQAAAAQRAQRAQHALHQDGAAQRKEAEAFRALGVRPSASAREVRQAYLQLALKCHPDKAAKRANKASGAGKSMMKGDEVAFHRITRAYELLSKQV</sequence>
<organism evidence="3 4">
    <name type="scientific">[Myrmecia] bisecta</name>
    <dbReference type="NCBI Taxonomy" id="41462"/>
    <lineage>
        <taxon>Eukaryota</taxon>
        <taxon>Viridiplantae</taxon>
        <taxon>Chlorophyta</taxon>
        <taxon>core chlorophytes</taxon>
        <taxon>Trebouxiophyceae</taxon>
        <taxon>Trebouxiales</taxon>
        <taxon>Trebouxiaceae</taxon>
        <taxon>Myrmecia</taxon>
    </lineage>
</organism>
<dbReference type="Pfam" id="PF00226">
    <property type="entry name" value="DnaJ"/>
    <property type="match status" value="1"/>
</dbReference>
<dbReference type="SUPFAM" id="SSF46565">
    <property type="entry name" value="Chaperone J-domain"/>
    <property type="match status" value="1"/>
</dbReference>
<feature type="compositionally biased region" description="Polar residues" evidence="1">
    <location>
        <begin position="133"/>
        <end position="142"/>
    </location>
</feature>
<name>A0AAW1PJ46_9CHLO</name>
<comment type="caution">
    <text evidence="3">The sequence shown here is derived from an EMBL/GenBank/DDBJ whole genome shotgun (WGS) entry which is preliminary data.</text>
</comment>
<dbReference type="SMART" id="SM00271">
    <property type="entry name" value="DnaJ"/>
    <property type="match status" value="1"/>
</dbReference>
<dbReference type="Proteomes" id="UP001489004">
    <property type="component" value="Unassembled WGS sequence"/>
</dbReference>
<evidence type="ECO:0000256" key="1">
    <source>
        <dbReference type="SAM" id="MobiDB-lite"/>
    </source>
</evidence>
<dbReference type="AlphaFoldDB" id="A0AAW1PJ46"/>
<feature type="region of interest" description="Disordered" evidence="1">
    <location>
        <begin position="122"/>
        <end position="145"/>
    </location>
</feature>
<feature type="region of interest" description="Disordered" evidence="1">
    <location>
        <begin position="35"/>
        <end position="57"/>
    </location>
</feature>
<dbReference type="InterPro" id="IPR050817">
    <property type="entry name" value="DjlA_DnaK_co-chaperone"/>
</dbReference>
<proteinExistence type="predicted"/>
<dbReference type="PRINTS" id="PR00625">
    <property type="entry name" value="JDOMAIN"/>
</dbReference>
<feature type="region of interest" description="Disordered" evidence="1">
    <location>
        <begin position="175"/>
        <end position="195"/>
    </location>
</feature>
<dbReference type="CDD" id="cd06257">
    <property type="entry name" value="DnaJ"/>
    <property type="match status" value="1"/>
</dbReference>
<feature type="compositionally biased region" description="Low complexity" evidence="1">
    <location>
        <begin position="122"/>
        <end position="131"/>
    </location>
</feature>
<dbReference type="PROSITE" id="PS50076">
    <property type="entry name" value="DNAJ_2"/>
    <property type="match status" value="1"/>
</dbReference>
<evidence type="ECO:0000313" key="3">
    <source>
        <dbReference type="EMBL" id="KAK9809850.1"/>
    </source>
</evidence>
<gene>
    <name evidence="3" type="ORF">WJX72_000340</name>
</gene>
<evidence type="ECO:0000313" key="4">
    <source>
        <dbReference type="Proteomes" id="UP001489004"/>
    </source>
</evidence>
<reference evidence="3 4" key="1">
    <citation type="journal article" date="2024" name="Nat. Commun.">
        <title>Phylogenomics reveals the evolutionary origins of lichenization in chlorophyte algae.</title>
        <authorList>
            <person name="Puginier C."/>
            <person name="Libourel C."/>
            <person name="Otte J."/>
            <person name="Skaloud P."/>
            <person name="Haon M."/>
            <person name="Grisel S."/>
            <person name="Petersen M."/>
            <person name="Berrin J.G."/>
            <person name="Delaux P.M."/>
            <person name="Dal Grande F."/>
            <person name="Keller J."/>
        </authorList>
    </citation>
    <scope>NUCLEOTIDE SEQUENCE [LARGE SCALE GENOMIC DNA]</scope>
    <source>
        <strain evidence="3 4">SAG 2043</strain>
    </source>
</reference>
<keyword evidence="4" id="KW-1185">Reference proteome</keyword>
<evidence type="ECO:0000259" key="2">
    <source>
        <dbReference type="PROSITE" id="PS50076"/>
    </source>
</evidence>
<dbReference type="EMBL" id="JALJOR010000010">
    <property type="protein sequence ID" value="KAK9809850.1"/>
    <property type="molecule type" value="Genomic_DNA"/>
</dbReference>
<dbReference type="Gene3D" id="1.10.287.110">
    <property type="entry name" value="DnaJ domain"/>
    <property type="match status" value="1"/>
</dbReference>
<dbReference type="InterPro" id="IPR036869">
    <property type="entry name" value="J_dom_sf"/>
</dbReference>
<dbReference type="PANTHER" id="PTHR24074">
    <property type="entry name" value="CO-CHAPERONE PROTEIN DJLA"/>
    <property type="match status" value="1"/>
</dbReference>
<accession>A0AAW1PJ46</accession>